<name>H0E5T8_9ACTN</name>
<feature type="region of interest" description="Disordered" evidence="5">
    <location>
        <begin position="305"/>
        <end position="333"/>
    </location>
</feature>
<dbReference type="InterPro" id="IPR003439">
    <property type="entry name" value="ABC_transporter-like_ATP-bd"/>
</dbReference>
<dbReference type="PANTHER" id="PTHR43335:SF4">
    <property type="entry name" value="ABC TRANSPORTER, ATP-BINDING PROTEIN"/>
    <property type="match status" value="1"/>
</dbReference>
<dbReference type="EMBL" id="AGUD01000194">
    <property type="protein sequence ID" value="EHN10958.1"/>
    <property type="molecule type" value="Genomic_DNA"/>
</dbReference>
<dbReference type="PATRIC" id="fig|1097667.3.peg.2168"/>
<evidence type="ECO:0000256" key="3">
    <source>
        <dbReference type="ARBA" id="ARBA00022741"/>
    </source>
</evidence>
<dbReference type="RefSeq" id="WP_007574820.1">
    <property type="nucleotide sequence ID" value="NZ_AGUD01000194.1"/>
</dbReference>
<dbReference type="Pfam" id="PF00005">
    <property type="entry name" value="ABC_tran"/>
    <property type="match status" value="1"/>
</dbReference>
<keyword evidence="3" id="KW-0547">Nucleotide-binding</keyword>
<sequence>MDSVISLRNVTKRFGTNVAVNDVTIDVPKGRCYAWLGPNGCGKTTLIRMMLGLARPTSGQIAVRGLPIPERTRDALSRVGGIVEEPRFYPYLTGRQNLEVWAAHQSADAKAAISGSLERVHLADRGDDKVSGYSLGMRQRLGVARALLNDPELLVLDEPTNGLDPAGLAEFRQMIRAFVDEGRSVFISSHILSEVEKMADDVAIIEKGKVLAHGSVAELLRGGRQAVGVRVDDPERALPLLRALPFAQDVRAIAPGAFEVSVAELDDDALRRTGRELFSADIGVLELRAVRETLERRFLELTGNQAGELGGHAGGPPTADVPTPDDLPTTEAR</sequence>
<accession>H0E5T8</accession>
<dbReference type="InterPro" id="IPR017871">
    <property type="entry name" value="ABC_transporter-like_CS"/>
</dbReference>
<feature type="domain" description="ABC transporter" evidence="6">
    <location>
        <begin position="5"/>
        <end position="232"/>
    </location>
</feature>
<dbReference type="Gene3D" id="3.40.50.300">
    <property type="entry name" value="P-loop containing nucleotide triphosphate hydrolases"/>
    <property type="match status" value="1"/>
</dbReference>
<dbReference type="InterPro" id="IPR003593">
    <property type="entry name" value="AAA+_ATPase"/>
</dbReference>
<comment type="similarity">
    <text evidence="1">Belongs to the ABC transporter superfamily.</text>
</comment>
<keyword evidence="8" id="KW-1185">Reference proteome</keyword>
<dbReference type="GO" id="GO:0005524">
    <property type="term" value="F:ATP binding"/>
    <property type="evidence" value="ECO:0007669"/>
    <property type="project" value="UniProtKB-KW"/>
</dbReference>
<evidence type="ECO:0000313" key="8">
    <source>
        <dbReference type="Proteomes" id="UP000005143"/>
    </source>
</evidence>
<evidence type="ECO:0000259" key="6">
    <source>
        <dbReference type="PROSITE" id="PS50893"/>
    </source>
</evidence>
<comment type="caution">
    <text evidence="7">The sequence shown here is derived from an EMBL/GenBank/DDBJ whole genome shotgun (WGS) entry which is preliminary data.</text>
</comment>
<dbReference type="SMART" id="SM00382">
    <property type="entry name" value="AAA"/>
    <property type="match status" value="1"/>
</dbReference>
<dbReference type="InterPro" id="IPR027417">
    <property type="entry name" value="P-loop_NTPase"/>
</dbReference>
<evidence type="ECO:0000256" key="1">
    <source>
        <dbReference type="ARBA" id="ARBA00005417"/>
    </source>
</evidence>
<evidence type="ECO:0000313" key="7">
    <source>
        <dbReference type="EMBL" id="EHN10958.1"/>
    </source>
</evidence>
<organism evidence="7 8">
    <name type="scientific">Patulibacter medicamentivorans</name>
    <dbReference type="NCBI Taxonomy" id="1097667"/>
    <lineage>
        <taxon>Bacteria</taxon>
        <taxon>Bacillati</taxon>
        <taxon>Actinomycetota</taxon>
        <taxon>Thermoleophilia</taxon>
        <taxon>Solirubrobacterales</taxon>
        <taxon>Patulibacteraceae</taxon>
        <taxon>Patulibacter</taxon>
    </lineage>
</organism>
<dbReference type="SUPFAM" id="SSF52540">
    <property type="entry name" value="P-loop containing nucleoside triphosphate hydrolases"/>
    <property type="match status" value="1"/>
</dbReference>
<dbReference type="OrthoDB" id="9804819at2"/>
<gene>
    <name evidence="7" type="ORF">PAI11_21870</name>
</gene>
<dbReference type="PROSITE" id="PS50893">
    <property type="entry name" value="ABC_TRANSPORTER_2"/>
    <property type="match status" value="1"/>
</dbReference>
<reference evidence="7 8" key="1">
    <citation type="journal article" date="2013" name="Biodegradation">
        <title>Quantitative proteomic analysis of ibuprofen-degrading Patulibacter sp. strain I11.</title>
        <authorList>
            <person name="Almeida B."/>
            <person name="Kjeldal H."/>
            <person name="Lolas I."/>
            <person name="Knudsen A.D."/>
            <person name="Carvalho G."/>
            <person name="Nielsen K.L."/>
            <person name="Barreto Crespo M.T."/>
            <person name="Stensballe A."/>
            <person name="Nielsen J.L."/>
        </authorList>
    </citation>
    <scope>NUCLEOTIDE SEQUENCE [LARGE SCALE GENOMIC DNA]</scope>
    <source>
        <strain evidence="7 8">I11</strain>
    </source>
</reference>
<dbReference type="PROSITE" id="PS00211">
    <property type="entry name" value="ABC_TRANSPORTER_1"/>
    <property type="match status" value="1"/>
</dbReference>
<dbReference type="AlphaFoldDB" id="H0E5T8"/>
<protein>
    <submittedName>
        <fullName evidence="7">ABC transporter related protein</fullName>
    </submittedName>
</protein>
<dbReference type="PANTHER" id="PTHR43335">
    <property type="entry name" value="ABC TRANSPORTER, ATP-BINDING PROTEIN"/>
    <property type="match status" value="1"/>
</dbReference>
<keyword evidence="4" id="KW-0067">ATP-binding</keyword>
<dbReference type="Proteomes" id="UP000005143">
    <property type="component" value="Unassembled WGS sequence"/>
</dbReference>
<proteinExistence type="inferred from homology"/>
<evidence type="ECO:0000256" key="2">
    <source>
        <dbReference type="ARBA" id="ARBA00022448"/>
    </source>
</evidence>
<evidence type="ECO:0000256" key="5">
    <source>
        <dbReference type="SAM" id="MobiDB-lite"/>
    </source>
</evidence>
<dbReference type="GO" id="GO:0016887">
    <property type="term" value="F:ATP hydrolysis activity"/>
    <property type="evidence" value="ECO:0007669"/>
    <property type="project" value="InterPro"/>
</dbReference>
<evidence type="ECO:0000256" key="4">
    <source>
        <dbReference type="ARBA" id="ARBA00022840"/>
    </source>
</evidence>
<keyword evidence="2" id="KW-0813">Transport</keyword>